<dbReference type="InterPro" id="IPR051321">
    <property type="entry name" value="PHA/PHB_synthase"/>
</dbReference>
<dbReference type="Pfam" id="PF07167">
    <property type="entry name" value="PhaC_N"/>
    <property type="match status" value="1"/>
</dbReference>
<dbReference type="Gene3D" id="3.40.50.1820">
    <property type="entry name" value="alpha/beta hydrolase"/>
    <property type="match status" value="1"/>
</dbReference>
<dbReference type="InterPro" id="IPR022211">
    <property type="entry name" value="PHBC_N"/>
</dbReference>
<evidence type="ECO:0000313" key="6">
    <source>
        <dbReference type="Proteomes" id="UP000176037"/>
    </source>
</evidence>
<evidence type="ECO:0000259" key="4">
    <source>
        <dbReference type="Pfam" id="PF12551"/>
    </source>
</evidence>
<dbReference type="Proteomes" id="UP000176037">
    <property type="component" value="Unassembled WGS sequence"/>
</dbReference>
<dbReference type="PANTHER" id="PTHR36837:SF5">
    <property type="entry name" value="POLY-3-HYDROXYBUTYRATE SYNTHASE"/>
    <property type="match status" value="1"/>
</dbReference>
<evidence type="ECO:0000313" key="5">
    <source>
        <dbReference type="EMBL" id="OFI32235.1"/>
    </source>
</evidence>
<evidence type="ECO:0000256" key="2">
    <source>
        <dbReference type="ARBA" id="ARBA00023315"/>
    </source>
</evidence>
<keyword evidence="6" id="KW-1185">Reference proteome</keyword>
<dbReference type="EMBL" id="MJIC01000021">
    <property type="protein sequence ID" value="OFI32235.1"/>
    <property type="molecule type" value="Genomic_DNA"/>
</dbReference>
<proteinExistence type="predicted"/>
<accession>A0A1E8F8J8</accession>
<dbReference type="SUPFAM" id="SSF53474">
    <property type="entry name" value="alpha/beta-Hydrolases"/>
    <property type="match status" value="1"/>
</dbReference>
<dbReference type="AlphaFoldDB" id="A0A1E8F8J8"/>
<dbReference type="PANTHER" id="PTHR36837">
    <property type="entry name" value="POLY(3-HYDROXYALKANOATE) POLYMERASE SUBUNIT PHAC"/>
    <property type="match status" value="1"/>
</dbReference>
<name>A0A1E8F8J8_9ALTE</name>
<feature type="domain" description="Poly-beta-hydroxybutyrate polymerase N-terminal" evidence="3">
    <location>
        <begin position="91"/>
        <end position="260"/>
    </location>
</feature>
<dbReference type="InterPro" id="IPR029058">
    <property type="entry name" value="AB_hydrolase_fold"/>
</dbReference>
<gene>
    <name evidence="5" type="ORF">BFC17_08440</name>
</gene>
<dbReference type="OrthoDB" id="7208816at2"/>
<dbReference type="RefSeq" id="WP_070178704.1">
    <property type="nucleotide sequence ID" value="NZ_BMJR01000010.1"/>
</dbReference>
<evidence type="ECO:0008006" key="7">
    <source>
        <dbReference type="Google" id="ProtNLM"/>
    </source>
</evidence>
<protein>
    <recommendedName>
        <fullName evidence="7">Poly-beta-hydroxybutyrate polymerase</fullName>
    </recommendedName>
</protein>
<keyword evidence="1" id="KW-0808">Transferase</keyword>
<keyword evidence="2" id="KW-0012">Acyltransferase</keyword>
<dbReference type="InterPro" id="IPR010941">
    <property type="entry name" value="PhaC_N"/>
</dbReference>
<comment type="caution">
    <text evidence="5">The sequence shown here is derived from an EMBL/GenBank/DDBJ whole genome shotgun (WGS) entry which is preliminary data.</text>
</comment>
<evidence type="ECO:0000259" key="3">
    <source>
        <dbReference type="Pfam" id="PF07167"/>
    </source>
</evidence>
<dbReference type="STRING" id="1856405.BFC17_08440"/>
<sequence>MINHESNVIEYTYTDQHAVPDDVSEPLKPDYAINQLLSQFTGGIDPVAYSLAFTDWFIHLLLSLGKQQALLDLTLTNASATNTHVDEAASDNRLTGAEWQPWPYALYRQNYLALRQWWQLATRDVPGVEKHHIDMVNFSVRQWLEALSPANYLFTNPKVIQKTMESAGANLVKGTDNLLEDIQQQYLNESDEVSQDRYKVGENIAVTPGQVVFKNNLLELIQYSPTTDEVCAEPVLVVPAWIMKYYILDLSPHNSLVKFLVDKGHTVFMISWKNPQHEDHNVGLMDYLKHGLGEAIEAVQKRVPDQRINGVGYCLGGTLLAMAAAWLEREKRSPFCALTLLAAQTDFSDAGDLRLFIDESQLSMLEAVMAKNGYLPKESMAGTFVMLRANYLLWARWVKEYLLGERQHPNDLLTWNKDATRMPARMHAEYLRQCYLHNSLASGQLMVDDKPIALADIQVPLFVVGTAKDHVAPWQSVYKINLLIDKDITFLLTNGGHNAGIISEPGHPHRVYQISTRKEDGTYLPPQAWLDEVPMKEGSWWPEWQQWLEARSGAMVPAREVEPVKPFPAAPGEYVLAQ</sequence>
<reference evidence="5 6" key="1">
    <citation type="submission" date="2016-09" db="EMBL/GenBank/DDBJ databases">
        <title>Alteromonas lipolytica, a new species isolated from sea water.</title>
        <authorList>
            <person name="Wu Y.-H."/>
            <person name="Cheng H."/>
            <person name="Xu X.-W."/>
        </authorList>
    </citation>
    <scope>NUCLEOTIDE SEQUENCE [LARGE SCALE GENOMIC DNA]</scope>
    <source>
        <strain evidence="5 6">JW12</strain>
    </source>
</reference>
<dbReference type="GO" id="GO:0016746">
    <property type="term" value="F:acyltransferase activity"/>
    <property type="evidence" value="ECO:0007669"/>
    <property type="project" value="UniProtKB-KW"/>
</dbReference>
<organism evidence="5 6">
    <name type="scientific">Alteromonas lipolytica</name>
    <dbReference type="NCBI Taxonomy" id="1856405"/>
    <lineage>
        <taxon>Bacteria</taxon>
        <taxon>Pseudomonadati</taxon>
        <taxon>Pseudomonadota</taxon>
        <taxon>Gammaproteobacteria</taxon>
        <taxon>Alteromonadales</taxon>
        <taxon>Alteromonadaceae</taxon>
        <taxon>Alteromonas/Salinimonas group</taxon>
        <taxon>Alteromonas</taxon>
    </lineage>
</organism>
<feature type="domain" description="Poly-beta-hydroxybutyrate polymerase N-terminal" evidence="4">
    <location>
        <begin position="30"/>
        <end position="63"/>
    </location>
</feature>
<dbReference type="GO" id="GO:0042619">
    <property type="term" value="P:poly-hydroxybutyrate biosynthetic process"/>
    <property type="evidence" value="ECO:0007669"/>
    <property type="project" value="InterPro"/>
</dbReference>
<evidence type="ECO:0000256" key="1">
    <source>
        <dbReference type="ARBA" id="ARBA00022679"/>
    </source>
</evidence>
<dbReference type="Pfam" id="PF12551">
    <property type="entry name" value="PHBC_N"/>
    <property type="match status" value="1"/>
</dbReference>